<evidence type="ECO:0000313" key="1">
    <source>
        <dbReference type="EMBL" id="KAA2243568.1"/>
    </source>
</evidence>
<protein>
    <submittedName>
        <fullName evidence="1">Uncharacterized protein</fullName>
    </submittedName>
</protein>
<comment type="caution">
    <text evidence="1">The sequence shown here is derived from an EMBL/GenBank/DDBJ whole genome shotgun (WGS) entry which is preliminary data.</text>
</comment>
<keyword evidence="2" id="KW-1185">Reference proteome</keyword>
<reference evidence="1 2" key="2">
    <citation type="submission" date="2019-09" db="EMBL/GenBank/DDBJ databases">
        <authorList>
            <person name="Jin C."/>
        </authorList>
    </citation>
    <scope>NUCLEOTIDE SEQUENCE [LARGE SCALE GENOMIC DNA]</scope>
    <source>
        <strain evidence="1 2">BN140078</strain>
    </source>
</reference>
<reference evidence="1 2" key="1">
    <citation type="submission" date="2019-09" db="EMBL/GenBank/DDBJ databases">
        <title>Chitinophaga ginsengihumi sp. nov., isolated from soil of ginseng rhizosphere.</title>
        <authorList>
            <person name="Lee J."/>
        </authorList>
    </citation>
    <scope>NUCLEOTIDE SEQUENCE [LARGE SCALE GENOMIC DNA]</scope>
    <source>
        <strain evidence="1 2">BN140078</strain>
    </source>
</reference>
<sequence>MKKQTQKKLHLGKIVVASLSKSRQSNLYGAGSGTLPCSFCRCEEGTATLPCPQSYADDCNYPGTGGTDRTCLTVQECYSDYTKCDCHPKP</sequence>
<accession>A0A5B2VY55</accession>
<dbReference type="AlphaFoldDB" id="A0A5B2VY55"/>
<dbReference type="RefSeq" id="WP_149838443.1">
    <property type="nucleotide sequence ID" value="NZ_VUOC01000002.1"/>
</dbReference>
<dbReference type="EMBL" id="VUOC01000002">
    <property type="protein sequence ID" value="KAA2243568.1"/>
    <property type="molecule type" value="Genomic_DNA"/>
</dbReference>
<organism evidence="1 2">
    <name type="scientific">Chitinophaga agrisoli</name>
    <dbReference type="NCBI Taxonomy" id="2607653"/>
    <lineage>
        <taxon>Bacteria</taxon>
        <taxon>Pseudomonadati</taxon>
        <taxon>Bacteroidota</taxon>
        <taxon>Chitinophagia</taxon>
        <taxon>Chitinophagales</taxon>
        <taxon>Chitinophagaceae</taxon>
        <taxon>Chitinophaga</taxon>
    </lineage>
</organism>
<name>A0A5B2VY55_9BACT</name>
<evidence type="ECO:0000313" key="2">
    <source>
        <dbReference type="Proteomes" id="UP000324611"/>
    </source>
</evidence>
<dbReference type="Proteomes" id="UP000324611">
    <property type="component" value="Unassembled WGS sequence"/>
</dbReference>
<gene>
    <name evidence="1" type="ORF">F0L74_13840</name>
</gene>
<proteinExistence type="predicted"/>